<evidence type="ECO:0000256" key="4">
    <source>
        <dbReference type="PROSITE-ProRule" id="PRU00176"/>
    </source>
</evidence>
<dbReference type="PANTHER" id="PTHR42648:SF18">
    <property type="entry name" value="RETROTRANSPOSON, UNCLASSIFIED-LIKE PROTEIN"/>
    <property type="match status" value="1"/>
</dbReference>
<dbReference type="InterPro" id="IPR012337">
    <property type="entry name" value="RNaseH-like_sf"/>
</dbReference>
<dbReference type="SMART" id="SM00360">
    <property type="entry name" value="RRM"/>
    <property type="match status" value="1"/>
</dbReference>
<dbReference type="EMBL" id="QEAP01000680">
    <property type="protein sequence ID" value="TPX60787.1"/>
    <property type="molecule type" value="Genomic_DNA"/>
</dbReference>
<dbReference type="InterPro" id="IPR039537">
    <property type="entry name" value="Retrotran_Ty1/copia-like"/>
</dbReference>
<comment type="catalytic activity">
    <reaction evidence="3">
        <text>DNA(n) + a 2'-deoxyribonucleoside 5'-triphosphate = DNA(n+1) + diphosphate</text>
        <dbReference type="Rhea" id="RHEA:22508"/>
        <dbReference type="Rhea" id="RHEA-COMP:17339"/>
        <dbReference type="Rhea" id="RHEA-COMP:17340"/>
        <dbReference type="ChEBI" id="CHEBI:33019"/>
        <dbReference type="ChEBI" id="CHEBI:61560"/>
        <dbReference type="ChEBI" id="CHEBI:173112"/>
        <dbReference type="EC" id="2.7.7.7"/>
    </reaction>
</comment>
<keyword evidence="9" id="KW-1185">Reference proteome</keyword>
<dbReference type="InterPro" id="IPR036397">
    <property type="entry name" value="RNaseH_sf"/>
</dbReference>
<dbReference type="PANTHER" id="PTHR42648">
    <property type="entry name" value="TRANSPOSASE, PUTATIVE-RELATED"/>
    <property type="match status" value="1"/>
</dbReference>
<feature type="non-terminal residue" evidence="8">
    <location>
        <position position="1058"/>
    </location>
</feature>
<feature type="region of interest" description="Disordered" evidence="5">
    <location>
        <begin position="935"/>
        <end position="1019"/>
    </location>
</feature>
<feature type="domain" description="Integrase catalytic" evidence="7">
    <location>
        <begin position="611"/>
        <end position="781"/>
    </location>
</feature>
<evidence type="ECO:0000256" key="3">
    <source>
        <dbReference type="ARBA" id="ARBA00049244"/>
    </source>
</evidence>
<dbReference type="GO" id="GO:0003964">
    <property type="term" value="F:RNA-directed DNA polymerase activity"/>
    <property type="evidence" value="ECO:0007669"/>
    <property type="project" value="UniProtKB-EC"/>
</dbReference>
<dbReference type="GO" id="GO:0015074">
    <property type="term" value="P:DNA integration"/>
    <property type="evidence" value="ECO:0007669"/>
    <property type="project" value="InterPro"/>
</dbReference>
<evidence type="ECO:0000313" key="8">
    <source>
        <dbReference type="EMBL" id="TPX60787.1"/>
    </source>
</evidence>
<reference evidence="8 9" key="1">
    <citation type="journal article" date="2019" name="Sci. Rep.">
        <title>Comparative genomics of chytrid fungi reveal insights into the obligate biotrophic and pathogenic lifestyle of Synchytrium endobioticum.</title>
        <authorList>
            <person name="van de Vossenberg B.T.L.H."/>
            <person name="Warris S."/>
            <person name="Nguyen H.D.T."/>
            <person name="van Gent-Pelzer M.P.E."/>
            <person name="Joly D.L."/>
            <person name="van de Geest H.C."/>
            <person name="Bonants P.J.M."/>
            <person name="Smith D.S."/>
            <person name="Levesque C.A."/>
            <person name="van der Lee T.A.J."/>
        </authorList>
    </citation>
    <scope>NUCLEOTIDE SEQUENCE [LARGE SCALE GENOMIC DNA]</scope>
    <source>
        <strain evidence="8 9">CBS 675.73</strain>
    </source>
</reference>
<dbReference type="Gene3D" id="3.30.70.330">
    <property type="match status" value="1"/>
</dbReference>
<dbReference type="GO" id="GO:0005634">
    <property type="term" value="C:nucleus"/>
    <property type="evidence" value="ECO:0007669"/>
    <property type="project" value="UniProtKB-ARBA"/>
</dbReference>
<comment type="caution">
    <text evidence="8">The sequence shown here is derived from an EMBL/GenBank/DDBJ whole genome shotgun (WGS) entry which is preliminary data.</text>
</comment>
<evidence type="ECO:0000259" key="6">
    <source>
        <dbReference type="PROSITE" id="PS50102"/>
    </source>
</evidence>
<dbReference type="SUPFAM" id="SSF53098">
    <property type="entry name" value="Ribonuclease H-like"/>
    <property type="match status" value="1"/>
</dbReference>
<evidence type="ECO:0000313" key="9">
    <source>
        <dbReference type="Proteomes" id="UP000320333"/>
    </source>
</evidence>
<dbReference type="AlphaFoldDB" id="A0A507EBP1"/>
<name>A0A507EBP1_9FUNG</name>
<dbReference type="Gene3D" id="3.30.420.10">
    <property type="entry name" value="Ribonuclease H-like superfamily/Ribonuclease H"/>
    <property type="match status" value="1"/>
</dbReference>
<keyword evidence="4" id="KW-0694">RNA-binding</keyword>
<protein>
    <recommendedName>
        <fullName evidence="10">RRM domain-containing protein</fullName>
    </recommendedName>
</protein>
<keyword evidence="1" id="KW-0815">Transposition</keyword>
<evidence type="ECO:0000256" key="1">
    <source>
        <dbReference type="ARBA" id="ARBA00022578"/>
    </source>
</evidence>
<evidence type="ECO:0008006" key="10">
    <source>
        <dbReference type="Google" id="ProtNLM"/>
    </source>
</evidence>
<evidence type="ECO:0000259" key="7">
    <source>
        <dbReference type="PROSITE" id="PS50994"/>
    </source>
</evidence>
<accession>A0A507EBP1</accession>
<comment type="catalytic activity">
    <reaction evidence="2">
        <text>DNA(n) + a 2'-deoxyribonucleoside 5'-triphosphate = DNA(n+1) + diphosphate</text>
        <dbReference type="Rhea" id="RHEA:22508"/>
        <dbReference type="Rhea" id="RHEA-COMP:17339"/>
        <dbReference type="Rhea" id="RHEA-COMP:17340"/>
        <dbReference type="ChEBI" id="CHEBI:33019"/>
        <dbReference type="ChEBI" id="CHEBI:61560"/>
        <dbReference type="ChEBI" id="CHEBI:173112"/>
        <dbReference type="EC" id="2.7.7.49"/>
    </reaction>
</comment>
<evidence type="ECO:0000256" key="5">
    <source>
        <dbReference type="SAM" id="MobiDB-lite"/>
    </source>
</evidence>
<organism evidence="8 9">
    <name type="scientific">Chytriomyces confervae</name>
    <dbReference type="NCBI Taxonomy" id="246404"/>
    <lineage>
        <taxon>Eukaryota</taxon>
        <taxon>Fungi</taxon>
        <taxon>Fungi incertae sedis</taxon>
        <taxon>Chytridiomycota</taxon>
        <taxon>Chytridiomycota incertae sedis</taxon>
        <taxon>Chytridiomycetes</taxon>
        <taxon>Chytridiales</taxon>
        <taxon>Chytriomycetaceae</taxon>
        <taxon>Chytriomyces</taxon>
    </lineage>
</organism>
<feature type="domain" description="RRM" evidence="6">
    <location>
        <begin position="292"/>
        <end position="371"/>
    </location>
</feature>
<dbReference type="CDD" id="cd00590">
    <property type="entry name" value="RRM_SF"/>
    <property type="match status" value="1"/>
</dbReference>
<dbReference type="InterPro" id="IPR035979">
    <property type="entry name" value="RBD_domain_sf"/>
</dbReference>
<dbReference type="GO" id="GO:0003887">
    <property type="term" value="F:DNA-directed DNA polymerase activity"/>
    <property type="evidence" value="ECO:0007669"/>
    <property type="project" value="UniProtKB-EC"/>
</dbReference>
<gene>
    <name evidence="8" type="ORF">CcCBS67573_g08973</name>
</gene>
<feature type="compositionally biased region" description="Acidic residues" evidence="5">
    <location>
        <begin position="970"/>
        <end position="979"/>
    </location>
</feature>
<dbReference type="OrthoDB" id="2177711at2759"/>
<dbReference type="InterPro" id="IPR012677">
    <property type="entry name" value="Nucleotide-bd_a/b_plait_sf"/>
</dbReference>
<dbReference type="InterPro" id="IPR001584">
    <property type="entry name" value="Integrase_cat-core"/>
</dbReference>
<dbReference type="Pfam" id="PF00076">
    <property type="entry name" value="RRM_1"/>
    <property type="match status" value="1"/>
</dbReference>
<dbReference type="GO" id="GO:0032196">
    <property type="term" value="P:transposition"/>
    <property type="evidence" value="ECO:0007669"/>
    <property type="project" value="UniProtKB-KW"/>
</dbReference>
<dbReference type="STRING" id="246404.A0A507EBP1"/>
<dbReference type="GO" id="GO:0003723">
    <property type="term" value="F:RNA binding"/>
    <property type="evidence" value="ECO:0007669"/>
    <property type="project" value="UniProtKB-UniRule"/>
</dbReference>
<sequence>MAPKSTSKINILTRKDGIEAFPKWAAELFLELNSVVEFPKGYRHRDPLDITDFIHRDMPAPLQDNYPARPAIAKAEDNSDFLTQARGWRSIQADITKLIRQHLDDDLAKFIMEDPTNPLTVKQRWDVLMQEINHDKQLMIDTLREKLIKITQMSHETLLEYMVRANDLIIRLARYGFPDAASRDAQHLEWGNRLRFGLKEEDFKVYKDKFLRNLNDNGTANPCKTVAAMKAFLQMEAAELRQVQAQRGETDTVVSGAALQVERASSKVVTRSRNPAGGTWTASASRGERDKNEVFVRQLPWNISEETLKAAMENFGPVTRISIGTRSDGKPSGLAWVTFESAEAAAKAIGCKNLAFPRASGENVPVVMIKSENCSNRPKQGVANQALGFVFLPINDVDAYALSVSSEDSITLNLDSAASGSLGNHPAFAQTPCTPTTWSGIDGGRIAGSGSEGSISGTSEVPVVYTTPPIEHTPQATHNLLSVNDVLTKNKFSVLFDHSDMSASIGFFPADGPRQVFAKGFGKRGLFPITIKRDPRPVLAAAPSWKTRNLVWHNRTHIGDKALERTFRHAAADGLDLVLLDKTNNSEAACNCEACVLAKMYRLPHPRSLGARYRPDSLLEVVTADLMVFSHNNKSLGGSSCYLTLTVRNALGYRFGFGVDSKAKAAKLYQWSKQWLERTTGQKLKSWSLDKGGENYPTWFLEACRESGVSYVNMGTEQPQSLGMEEGYHRIAMDRHRALTIQANAPTNLWVDGLNHQAEIYNSFLHKEDTITPHEALFGSKPTVRNLKTLFCVAYAYELPKNRTEGKSSPRAVKGRYIGHSNYPWQPKRENPGYRILTVDNDPYSVVVSRDVAFIEDQFDPRNVNPLHNPVKTLSWDDFRKEDGAPHEPEAISSNLKKRRNWGLLRNDPESQSLTFAHHFDPQQMLREDKVINSESPLPVPVSPESEYHTAFGSERGGNEGPVTPFNELFTDEEQDFETESDRSAPPTPTPAPRATRSRTGPLPAWSRTLGNDGFSDGDAEALMSISDGVASCPAALLTEDGDWDSEIELDELKFLEV</sequence>
<feature type="region of interest" description="Disordered" evidence="5">
    <location>
        <begin position="266"/>
        <end position="287"/>
    </location>
</feature>
<dbReference type="Proteomes" id="UP000320333">
    <property type="component" value="Unassembled WGS sequence"/>
</dbReference>
<evidence type="ECO:0000256" key="2">
    <source>
        <dbReference type="ARBA" id="ARBA00048173"/>
    </source>
</evidence>
<dbReference type="SUPFAM" id="SSF54928">
    <property type="entry name" value="RNA-binding domain, RBD"/>
    <property type="match status" value="1"/>
</dbReference>
<dbReference type="PROSITE" id="PS50102">
    <property type="entry name" value="RRM"/>
    <property type="match status" value="1"/>
</dbReference>
<proteinExistence type="predicted"/>
<dbReference type="PROSITE" id="PS50994">
    <property type="entry name" value="INTEGRASE"/>
    <property type="match status" value="1"/>
</dbReference>
<dbReference type="InterPro" id="IPR000504">
    <property type="entry name" value="RRM_dom"/>
</dbReference>